<organism evidence="2 3">
    <name type="scientific">Aquimarina brevivitae</name>
    <dbReference type="NCBI Taxonomy" id="323412"/>
    <lineage>
        <taxon>Bacteria</taxon>
        <taxon>Pseudomonadati</taxon>
        <taxon>Bacteroidota</taxon>
        <taxon>Flavobacteriia</taxon>
        <taxon>Flavobacteriales</taxon>
        <taxon>Flavobacteriaceae</taxon>
        <taxon>Aquimarina</taxon>
    </lineage>
</organism>
<dbReference type="Proteomes" id="UP000292262">
    <property type="component" value="Unassembled WGS sequence"/>
</dbReference>
<proteinExistence type="predicted"/>
<keyword evidence="1" id="KW-0732">Signal</keyword>
<keyword evidence="3" id="KW-1185">Reference proteome</keyword>
<evidence type="ECO:0000313" key="2">
    <source>
        <dbReference type="EMBL" id="RZS92434.1"/>
    </source>
</evidence>
<comment type="caution">
    <text evidence="2">The sequence shown here is derived from an EMBL/GenBank/DDBJ whole genome shotgun (WGS) entry which is preliminary data.</text>
</comment>
<gene>
    <name evidence="2" type="ORF">EV197_2572</name>
</gene>
<evidence type="ECO:0000256" key="1">
    <source>
        <dbReference type="SAM" id="SignalP"/>
    </source>
</evidence>
<sequence length="1555" mass="173386">MLTNLFSHRPMNKIIPNLALSFLFCFALTSIQANENTLSDNLRNRTEIITKDSIATPIAKKKVKKPNPPVKTFRKFASLDKYDTPTIRVAPAVSKPKTKGFQFDGANAATNQDWLELAQSTFATIEENQNYIDVLTGDNLAQLPVAIAPKTISNTKYTVGIAKASFKPSYAELTAFLKVETARGTLILGAQDIKLSHDGGIVGEAKLNLISKFTININQEKILLTLNGSFSEPKTYATMDCDGFKELFLDADVSFHSDIIFPVNEDGKKVETKRLEGSFKTQVADWNDWVANVTLPEFGVKGLEGTTFKLNTAVLDFSDLRNDEAVPQDYINTYYSNSPNLWRGVYVESLKVLLPKAFKNKNSNERISFTGTKMIIDDAGVTGTFEGENILSIDEGSASKWQFSLDYFKVGLRRNSITEGAFNGEMILPVSKVGRLKYNAVIQPDEYTFQVSNTEDLDFDVWNAKVNLTPDSFVEMKIKDDEFRPKASLNGSVSISSDLKKESEQGDDKTVNFKGIVFEKMVIQTEAPKFSVEYFGYQGKQKLANFPVSLNEVGLQLSGEEAKLIVDFSVNLTSESDGGNGGGCRLAIKAKLQDEGGRERWKYDGIDLERLNVQMQVAGLELKGAIFIFEDDPTYGKGFAGALGAKFTMGMELEVEAKALFGRTDTYRYWYADAGVTLPTPIPIFTGFAINYFGGGFYNRMEMAGIDRSANGAFENIGTSISGVVYEPSEQNGFGMKASVGIITQNSEGLFNATLEFGISFRRSGGVEEVYFKGEGNLISSIPGNFYEKLTDKLGVLANGADSVIASYQPEGRIAANVFIKHDFVNDIFHATSELYVNLGFLKGIGPNGRAGWMDFYVGPDTWHILIGTPEDPIGTKLDIGILKEETRAYFMTGKDLPGSPPPPPMVAQLLGVDAAQLDYTRDLNRLDSGRGMAMGMHWAMSTGDLKFLIFYARFDAGFGFDIMLKDYGEAHCKGSSEPIGMGGWYANGQAYAYLQGHVGLKVKIFGKRKKINVFSGSGAVLVQARLPNPTWLRGYLKGKYKLLGGLVKGSFRFKVEVGNKCEVVGESALDGIVVIGDIQPKKDATNVDVFAAPQVSFNLPVNKVFELPDDTGDHKYKIILDKFETLHNGQAIEGEIEWGYGNDLATFYSHEILPPNSKLTGVVQVHFEEFLNGNWQVIKDNGAPATEIKEFGFETGEAPDNIPLSNIEYMYPVIDQQNFYIDQYENGYVKLKRGQSYLFDPVPDWEKSVTIKAETAAEEKVTFGYNAAQKQLSFVLPRNMELQSTYSLMLSLVPPGDQDTEDTTATYSTTKLDDEEEDGNTVSIRTNTISQLKVRGDERELLNFGFHTSEYKTFQKKIDAMRKVDDSYEFTSYPYGLTLSNKIDHQEPFDIEELIGTRFTGDQPLVVVRAVLNNKYYNDDIYPLIYENYPIAENITVDRDTEKVGIPPIEGVEPMTWYLTYLENDINTDLTLNNPYRYNLTYYFYEDYEDLVVKLANSNMPPSQLAQYTDLLSGPFPMMEYGDYDAEYKYILPGGMEKGRTKKIEYFNKQYGPN</sequence>
<name>A0A4Q7NYS0_9FLAO</name>
<reference evidence="2 3" key="1">
    <citation type="submission" date="2019-02" db="EMBL/GenBank/DDBJ databases">
        <title>Genomic Encyclopedia of Type Strains, Phase IV (KMG-IV): sequencing the most valuable type-strain genomes for metagenomic binning, comparative biology and taxonomic classification.</title>
        <authorList>
            <person name="Goeker M."/>
        </authorList>
    </citation>
    <scope>NUCLEOTIDE SEQUENCE [LARGE SCALE GENOMIC DNA]</scope>
    <source>
        <strain evidence="2 3">DSM 17196</strain>
    </source>
</reference>
<dbReference type="EMBL" id="SGXE01000003">
    <property type="protein sequence ID" value="RZS92434.1"/>
    <property type="molecule type" value="Genomic_DNA"/>
</dbReference>
<accession>A0A4Q7NYS0</accession>
<evidence type="ECO:0000313" key="3">
    <source>
        <dbReference type="Proteomes" id="UP000292262"/>
    </source>
</evidence>
<feature type="signal peptide" evidence="1">
    <location>
        <begin position="1"/>
        <end position="35"/>
    </location>
</feature>
<protein>
    <submittedName>
        <fullName evidence="2">Uncharacterized protein</fullName>
    </submittedName>
</protein>
<feature type="chain" id="PRO_5020492410" evidence="1">
    <location>
        <begin position="36"/>
        <end position="1555"/>
    </location>
</feature>